<dbReference type="InterPro" id="IPR002489">
    <property type="entry name" value="Glu_synth_asu_C"/>
</dbReference>
<reference evidence="3" key="1">
    <citation type="submission" date="2017-09" db="EMBL/GenBank/DDBJ databases">
        <title>Depth-based differentiation of microbial function through sediment-hosted aquifers and enrichment of novel symbionts in the deep terrestrial subsurface.</title>
        <authorList>
            <person name="Probst A.J."/>
            <person name="Ladd B."/>
            <person name="Jarett J.K."/>
            <person name="Geller-Mcgrath D.E."/>
            <person name="Sieber C.M.K."/>
            <person name="Emerson J.B."/>
            <person name="Anantharaman K."/>
            <person name="Thomas B.C."/>
            <person name="Malmstrom R."/>
            <person name="Stieglmeier M."/>
            <person name="Klingl A."/>
            <person name="Woyke T."/>
            <person name="Ryan C.M."/>
            <person name="Banfield J.F."/>
        </authorList>
    </citation>
    <scope>NUCLEOTIDE SEQUENCE [LARGE SCALE GENOMIC DNA]</scope>
</reference>
<feature type="non-terminal residue" evidence="2">
    <location>
        <position position="242"/>
    </location>
</feature>
<gene>
    <name evidence="2" type="ORF">COY37_06155</name>
</gene>
<dbReference type="GO" id="GO:0016491">
    <property type="term" value="F:oxidoreductase activity"/>
    <property type="evidence" value="ECO:0007669"/>
    <property type="project" value="InterPro"/>
</dbReference>
<dbReference type="CDD" id="cd00981">
    <property type="entry name" value="arch_gltB"/>
    <property type="match status" value="1"/>
</dbReference>
<dbReference type="PANTHER" id="PTHR39673:SF5">
    <property type="entry name" value="TUNGSTEN-CONTAINING FORMYLMETHANOFURAN DEHYDROGENASE 2 SUBUNIT C"/>
    <property type="match status" value="1"/>
</dbReference>
<dbReference type="RefSeq" id="WP_286976752.1">
    <property type="nucleotide sequence ID" value="NZ_PFNG01000147.1"/>
</dbReference>
<evidence type="ECO:0000313" key="2">
    <source>
        <dbReference type="EMBL" id="PIZ38455.1"/>
    </source>
</evidence>
<evidence type="ECO:0000313" key="3">
    <source>
        <dbReference type="Proteomes" id="UP000230956"/>
    </source>
</evidence>
<dbReference type="InterPro" id="IPR036485">
    <property type="entry name" value="Glu_synth_asu_C_sf"/>
</dbReference>
<name>A0A2M7T7N5_9ACTN</name>
<dbReference type="InterPro" id="IPR035710">
    <property type="entry name" value="Archaeal_gltB"/>
</dbReference>
<dbReference type="Gene3D" id="2.160.20.60">
    <property type="entry name" value="Glutamate synthase, alpha subunit, C-terminal domain"/>
    <property type="match status" value="1"/>
</dbReference>
<comment type="caution">
    <text evidence="2">The sequence shown here is derived from an EMBL/GenBank/DDBJ whole genome shotgun (WGS) entry which is preliminary data.</text>
</comment>
<dbReference type="InterPro" id="IPR012061">
    <property type="entry name" value="Glu_synth_lsu_3"/>
</dbReference>
<dbReference type="PANTHER" id="PTHR39673">
    <property type="entry name" value="TUNGSTEN FORMYLMETHANOFURAN DEHYDROGENASE, SUBUNIT C (FWDC)"/>
    <property type="match status" value="1"/>
</dbReference>
<accession>A0A2M7T7N5</accession>
<dbReference type="Proteomes" id="UP000230956">
    <property type="component" value="Unassembled WGS sequence"/>
</dbReference>
<dbReference type="PIRSF" id="PIRSF006519">
    <property type="entry name" value="GOGAT_dom3"/>
    <property type="match status" value="1"/>
</dbReference>
<dbReference type="EMBL" id="PFNG01000147">
    <property type="protein sequence ID" value="PIZ38455.1"/>
    <property type="molecule type" value="Genomic_DNA"/>
</dbReference>
<dbReference type="Pfam" id="PF01493">
    <property type="entry name" value="GXGXG"/>
    <property type="match status" value="1"/>
</dbReference>
<feature type="domain" description="Glutamate synthase alpha subunit C-terminal" evidence="1">
    <location>
        <begin position="26"/>
        <end position="194"/>
    </location>
</feature>
<sequence>MTVSTKEFVIDAKGLHYRELNEQIREAVKNGEIEIKLVNVNGQRYIGDAIDVPVNITIDGVPGADLGAFMNGPTIQVYANAQDHVANTMNEGKIVIHGDAGDVLGYGMRGGKLFVKGDVGYRVGIHMKEYKDKIPVMVVGGMAGDFFGEYMAGGTVILLGLNVGHNGKDRIAGNYFATGMHGGVIYVRGKLEDYQLGKEVAVLDPDNKDRETIKKYVGEFAEEVGLDAAEILKGDFIKIKAV</sequence>
<dbReference type="AlphaFoldDB" id="A0A2M7T7N5"/>
<protein>
    <recommendedName>
        <fullName evidence="1">Glutamate synthase alpha subunit C-terminal domain-containing protein</fullName>
    </recommendedName>
</protein>
<dbReference type="SUPFAM" id="SSF69336">
    <property type="entry name" value="Alpha subunit of glutamate synthase, C-terminal domain"/>
    <property type="match status" value="1"/>
</dbReference>
<evidence type="ECO:0000259" key="1">
    <source>
        <dbReference type="Pfam" id="PF01493"/>
    </source>
</evidence>
<organism evidence="2 3">
    <name type="scientific">Candidatus Aquicultor secundus</name>
    <dbReference type="NCBI Taxonomy" id="1973895"/>
    <lineage>
        <taxon>Bacteria</taxon>
        <taxon>Bacillati</taxon>
        <taxon>Actinomycetota</taxon>
        <taxon>Candidatus Aquicultoria</taxon>
        <taxon>Candidatus Aquicultorales</taxon>
        <taxon>Candidatus Aquicultoraceae</taxon>
        <taxon>Candidatus Aquicultor</taxon>
    </lineage>
</organism>
<proteinExistence type="predicted"/>